<feature type="non-terminal residue" evidence="1">
    <location>
        <position position="1"/>
    </location>
</feature>
<dbReference type="AlphaFoldDB" id="A0A1M7V194"/>
<evidence type="ECO:0000313" key="2">
    <source>
        <dbReference type="Proteomes" id="UP000184428"/>
    </source>
</evidence>
<protein>
    <submittedName>
        <fullName evidence="1">Uncharacterized protein</fullName>
    </submittedName>
</protein>
<dbReference type="Proteomes" id="UP000184428">
    <property type="component" value="Unassembled WGS sequence"/>
</dbReference>
<dbReference type="EMBL" id="FRDM01000082">
    <property type="protein sequence ID" value="SHN89023.1"/>
    <property type="molecule type" value="Genomic_DNA"/>
</dbReference>
<sequence>HSGRVLHGVLDAAGEGQLVLRSSSGVTIPLAQTDVAELHTRERRS</sequence>
<organism evidence="1 2">
    <name type="scientific">Geodermatophilus obscurus</name>
    <dbReference type="NCBI Taxonomy" id="1861"/>
    <lineage>
        <taxon>Bacteria</taxon>
        <taxon>Bacillati</taxon>
        <taxon>Actinomycetota</taxon>
        <taxon>Actinomycetes</taxon>
        <taxon>Geodermatophilales</taxon>
        <taxon>Geodermatophilaceae</taxon>
        <taxon>Geodermatophilus</taxon>
    </lineage>
</organism>
<proteinExistence type="predicted"/>
<accession>A0A1M7V194</accession>
<reference evidence="1 2" key="1">
    <citation type="submission" date="2016-12" db="EMBL/GenBank/DDBJ databases">
        <authorList>
            <person name="Song W.-J."/>
            <person name="Kurnit D.M."/>
        </authorList>
    </citation>
    <scope>NUCLEOTIDE SEQUENCE [LARGE SCALE GENOMIC DNA]</scope>
    <source>
        <strain evidence="1 2">DSM 43162</strain>
    </source>
</reference>
<evidence type="ECO:0000313" key="1">
    <source>
        <dbReference type="EMBL" id="SHN89023.1"/>
    </source>
</evidence>
<name>A0A1M7V194_9ACTN</name>
<gene>
    <name evidence="1" type="ORF">SAMN05660350_05018</name>
</gene>